<evidence type="ECO:0000313" key="2">
    <source>
        <dbReference type="EMBL" id="SFF84327.1"/>
    </source>
</evidence>
<keyword evidence="3" id="KW-1185">Reference proteome</keyword>
<feature type="transmembrane region" description="Helical" evidence="1">
    <location>
        <begin position="12"/>
        <end position="31"/>
    </location>
</feature>
<evidence type="ECO:0000256" key="1">
    <source>
        <dbReference type="SAM" id="Phobius"/>
    </source>
</evidence>
<keyword evidence="1" id="KW-1133">Transmembrane helix</keyword>
<dbReference type="EMBL" id="FOOH01000011">
    <property type="protein sequence ID" value="SFF84327.1"/>
    <property type="molecule type" value="Genomic_DNA"/>
</dbReference>
<name>A0A1I2M447_9FLAO</name>
<proteinExistence type="predicted"/>
<keyword evidence="1" id="KW-0472">Membrane</keyword>
<keyword evidence="1" id="KW-0812">Transmembrane</keyword>
<dbReference type="RefSeq" id="WP_093304498.1">
    <property type="nucleotide sequence ID" value="NZ_FOOH01000011.1"/>
</dbReference>
<sequence length="138" mass="15373">MKIQNEKKRKKGLVLKIILGFIIGISFGFGIGKMVKSNGSLVNSIEKSLQQNCNCESVIVEDRAIGIQFNKLDGFSNSKLGITLINPSYSSSAEKEANRLNRILKKDVQNFKSVDFITFNFKSKGRTKTVKIKDGNIL</sequence>
<dbReference type="AlphaFoldDB" id="A0A1I2M447"/>
<organism evidence="2 3">
    <name type="scientific">Salegentibacter agarivorans</name>
    <dbReference type="NCBI Taxonomy" id="345907"/>
    <lineage>
        <taxon>Bacteria</taxon>
        <taxon>Pseudomonadati</taxon>
        <taxon>Bacteroidota</taxon>
        <taxon>Flavobacteriia</taxon>
        <taxon>Flavobacteriales</taxon>
        <taxon>Flavobacteriaceae</taxon>
        <taxon>Salegentibacter</taxon>
    </lineage>
</organism>
<dbReference type="Proteomes" id="UP000199116">
    <property type="component" value="Unassembled WGS sequence"/>
</dbReference>
<gene>
    <name evidence="2" type="ORF">SAMN04488033_11116</name>
</gene>
<evidence type="ECO:0000313" key="3">
    <source>
        <dbReference type="Proteomes" id="UP000199116"/>
    </source>
</evidence>
<accession>A0A1I2M447</accession>
<protein>
    <submittedName>
        <fullName evidence="2">Uncharacterized protein</fullName>
    </submittedName>
</protein>
<reference evidence="3" key="1">
    <citation type="submission" date="2016-10" db="EMBL/GenBank/DDBJ databases">
        <authorList>
            <person name="Varghese N."/>
            <person name="Submissions S."/>
        </authorList>
    </citation>
    <scope>NUCLEOTIDE SEQUENCE [LARGE SCALE GENOMIC DNA]</scope>
    <source>
        <strain evidence="3">DSM 23515</strain>
    </source>
</reference>